<keyword evidence="3" id="KW-1185">Reference proteome</keyword>
<evidence type="ECO:0000313" key="3">
    <source>
        <dbReference type="Proteomes" id="UP000478052"/>
    </source>
</evidence>
<evidence type="ECO:0000313" key="2">
    <source>
        <dbReference type="EMBL" id="KAF0711872.1"/>
    </source>
</evidence>
<reference evidence="2 3" key="1">
    <citation type="submission" date="2019-08" db="EMBL/GenBank/DDBJ databases">
        <title>Whole genome of Aphis craccivora.</title>
        <authorList>
            <person name="Voronova N.V."/>
            <person name="Shulinski R.S."/>
            <person name="Bandarenka Y.V."/>
            <person name="Zhorov D.G."/>
            <person name="Warner D."/>
        </authorList>
    </citation>
    <scope>NUCLEOTIDE SEQUENCE [LARGE SCALE GENOMIC DNA]</scope>
    <source>
        <strain evidence="2">180601</strain>
        <tissue evidence="2">Whole Body</tissue>
    </source>
</reference>
<evidence type="ECO:0000256" key="1">
    <source>
        <dbReference type="SAM" id="Phobius"/>
    </source>
</evidence>
<dbReference type="Proteomes" id="UP000478052">
    <property type="component" value="Unassembled WGS sequence"/>
</dbReference>
<protein>
    <submittedName>
        <fullName evidence="2">Putative RNA-directed DNA polymerase</fullName>
    </submittedName>
</protein>
<dbReference type="AlphaFoldDB" id="A0A6G0VW76"/>
<keyword evidence="2" id="KW-0548">Nucleotidyltransferase</keyword>
<feature type="transmembrane region" description="Helical" evidence="1">
    <location>
        <begin position="21"/>
        <end position="46"/>
    </location>
</feature>
<keyword evidence="2" id="KW-0808">Transferase</keyword>
<gene>
    <name evidence="2" type="ORF">FWK35_00038295</name>
</gene>
<dbReference type="EMBL" id="VUJU01011135">
    <property type="protein sequence ID" value="KAF0711872.1"/>
    <property type="molecule type" value="Genomic_DNA"/>
</dbReference>
<sequence length="69" mass="8259">MILKTTIQLKICHQIIIILTYVFNSIIFRLSYFPTIWKFVLIIIILKPENNLMSLNPTDQSFTFVWKKI</sequence>
<organism evidence="2 3">
    <name type="scientific">Aphis craccivora</name>
    <name type="common">Cowpea aphid</name>
    <dbReference type="NCBI Taxonomy" id="307492"/>
    <lineage>
        <taxon>Eukaryota</taxon>
        <taxon>Metazoa</taxon>
        <taxon>Ecdysozoa</taxon>
        <taxon>Arthropoda</taxon>
        <taxon>Hexapoda</taxon>
        <taxon>Insecta</taxon>
        <taxon>Pterygota</taxon>
        <taxon>Neoptera</taxon>
        <taxon>Paraneoptera</taxon>
        <taxon>Hemiptera</taxon>
        <taxon>Sternorrhyncha</taxon>
        <taxon>Aphidomorpha</taxon>
        <taxon>Aphidoidea</taxon>
        <taxon>Aphididae</taxon>
        <taxon>Aphidini</taxon>
        <taxon>Aphis</taxon>
        <taxon>Aphis</taxon>
    </lineage>
</organism>
<name>A0A6G0VW76_APHCR</name>
<dbReference type="GO" id="GO:0003964">
    <property type="term" value="F:RNA-directed DNA polymerase activity"/>
    <property type="evidence" value="ECO:0007669"/>
    <property type="project" value="UniProtKB-KW"/>
</dbReference>
<keyword evidence="1" id="KW-0812">Transmembrane</keyword>
<keyword evidence="1" id="KW-1133">Transmembrane helix</keyword>
<accession>A0A6G0VW76</accession>
<keyword evidence="1" id="KW-0472">Membrane</keyword>
<keyword evidence="2" id="KW-0695">RNA-directed DNA polymerase</keyword>
<proteinExistence type="predicted"/>
<comment type="caution">
    <text evidence="2">The sequence shown here is derived from an EMBL/GenBank/DDBJ whole genome shotgun (WGS) entry which is preliminary data.</text>
</comment>